<feature type="active site" evidence="9">
    <location>
        <position position="174"/>
    </location>
</feature>
<dbReference type="InterPro" id="IPR011010">
    <property type="entry name" value="DNA_brk_join_enz"/>
</dbReference>
<feature type="domain" description="Core-binding (CB)" evidence="11">
    <location>
        <begin position="19"/>
        <end position="110"/>
    </location>
</feature>
<dbReference type="GO" id="GO:0003677">
    <property type="term" value="F:DNA binding"/>
    <property type="evidence" value="ECO:0007669"/>
    <property type="project" value="UniProtKB-UniRule"/>
</dbReference>
<evidence type="ECO:0000256" key="9">
    <source>
        <dbReference type="HAMAP-Rule" id="MF_01808"/>
    </source>
</evidence>
<keyword evidence="3 9" id="KW-0132">Cell division</keyword>
<dbReference type="InterPro" id="IPR023009">
    <property type="entry name" value="Tyrosine_recombinase_XerC/XerD"/>
</dbReference>
<evidence type="ECO:0000256" key="7">
    <source>
        <dbReference type="ARBA" id="ARBA00023172"/>
    </source>
</evidence>
<evidence type="ECO:0000259" key="11">
    <source>
        <dbReference type="PROSITE" id="PS51900"/>
    </source>
</evidence>
<gene>
    <name evidence="9" type="primary">xerC</name>
    <name evidence="12" type="ORF">GQ61_02955</name>
</gene>
<comment type="function">
    <text evidence="9">Site-specific tyrosine recombinase, which acts by catalyzing the cutting and rejoining of the recombining DNA molecules. The XerC-XerD complex is essential to convert dimers of the bacterial chromosome into monomers to permit their segregation at cell division. It also contributes to the segregational stability of plasmids.</text>
</comment>
<evidence type="ECO:0000259" key="10">
    <source>
        <dbReference type="PROSITE" id="PS51898"/>
    </source>
</evidence>
<dbReference type="SUPFAM" id="SSF47823">
    <property type="entry name" value="lambda integrase-like, N-terminal domain"/>
    <property type="match status" value="1"/>
</dbReference>
<dbReference type="Pfam" id="PF00589">
    <property type="entry name" value="Phage_integrase"/>
    <property type="match status" value="1"/>
</dbReference>
<feature type="active site" evidence="9">
    <location>
        <position position="266"/>
    </location>
</feature>
<evidence type="ECO:0000256" key="2">
    <source>
        <dbReference type="ARBA" id="ARBA00022490"/>
    </source>
</evidence>
<organism evidence="12 13">
    <name type="scientific">Candidatus Nucleicultrix amoebiphila FS5</name>
    <dbReference type="NCBI Taxonomy" id="1414854"/>
    <lineage>
        <taxon>Bacteria</taxon>
        <taxon>Pseudomonadati</taxon>
        <taxon>Pseudomonadota</taxon>
        <taxon>Alphaproteobacteria</taxon>
        <taxon>Holosporales</taxon>
        <taxon>Candidatus Nucleicultricaceae</taxon>
        <taxon>Candidatus Nucleicultrix</taxon>
    </lineage>
</organism>
<protein>
    <recommendedName>
        <fullName evidence="9">Tyrosine recombinase XerC</fullName>
    </recommendedName>
</protein>
<name>A0A1W6N3N6_9PROT</name>
<dbReference type="PROSITE" id="PS51898">
    <property type="entry name" value="TYR_RECOMBINASE"/>
    <property type="match status" value="1"/>
</dbReference>
<proteinExistence type="inferred from homology"/>
<keyword evidence="2 9" id="KW-0963">Cytoplasm</keyword>
<evidence type="ECO:0000256" key="6">
    <source>
        <dbReference type="ARBA" id="ARBA00023125"/>
    </source>
</evidence>
<dbReference type="KEGG" id="naf:GQ61_02955"/>
<evidence type="ECO:0000256" key="5">
    <source>
        <dbReference type="ARBA" id="ARBA00022908"/>
    </source>
</evidence>
<dbReference type="HAMAP" id="MF_01808">
    <property type="entry name" value="Recomb_XerC_XerD"/>
    <property type="match status" value="1"/>
</dbReference>
<dbReference type="InterPro" id="IPR050090">
    <property type="entry name" value="Tyrosine_recombinase_XerCD"/>
</dbReference>
<feature type="domain" description="Tyr recombinase" evidence="10">
    <location>
        <begin position="131"/>
        <end position="314"/>
    </location>
</feature>
<dbReference type="SUPFAM" id="SSF56349">
    <property type="entry name" value="DNA breaking-rejoining enzymes"/>
    <property type="match status" value="1"/>
</dbReference>
<dbReference type="RefSeq" id="WP_085783849.1">
    <property type="nucleotide sequence ID" value="NZ_CP008743.1"/>
</dbReference>
<dbReference type="PANTHER" id="PTHR30349">
    <property type="entry name" value="PHAGE INTEGRASE-RELATED"/>
    <property type="match status" value="1"/>
</dbReference>
<dbReference type="InterPro" id="IPR002104">
    <property type="entry name" value="Integrase_catalytic"/>
</dbReference>
<evidence type="ECO:0000313" key="13">
    <source>
        <dbReference type="Proteomes" id="UP000237351"/>
    </source>
</evidence>
<dbReference type="Gene3D" id="1.10.150.130">
    <property type="match status" value="1"/>
</dbReference>
<feature type="active site" evidence="9">
    <location>
        <position position="292"/>
    </location>
</feature>
<comment type="similarity">
    <text evidence="9">Belongs to the 'phage' integrase family. XerC subfamily.</text>
</comment>
<dbReference type="PANTHER" id="PTHR30349:SF90">
    <property type="entry name" value="TYROSINE RECOMBINASE XERD"/>
    <property type="match status" value="1"/>
</dbReference>
<evidence type="ECO:0000256" key="3">
    <source>
        <dbReference type="ARBA" id="ARBA00022618"/>
    </source>
</evidence>
<dbReference type="Gene3D" id="1.10.443.10">
    <property type="entry name" value="Intergrase catalytic core"/>
    <property type="match status" value="1"/>
</dbReference>
<dbReference type="InterPro" id="IPR004107">
    <property type="entry name" value="Integrase_SAM-like_N"/>
</dbReference>
<dbReference type="Proteomes" id="UP000237351">
    <property type="component" value="Chromosome"/>
</dbReference>
<dbReference type="GO" id="GO:0005737">
    <property type="term" value="C:cytoplasm"/>
    <property type="evidence" value="ECO:0007669"/>
    <property type="project" value="UniProtKB-SubCell"/>
</dbReference>
<dbReference type="AlphaFoldDB" id="A0A1W6N3N6"/>
<keyword evidence="5 9" id="KW-0229">DNA integration</keyword>
<dbReference type="InterPro" id="IPR044068">
    <property type="entry name" value="CB"/>
</dbReference>
<keyword evidence="4 9" id="KW-0159">Chromosome partition</keyword>
<evidence type="ECO:0000256" key="8">
    <source>
        <dbReference type="ARBA" id="ARBA00023306"/>
    </source>
</evidence>
<dbReference type="GO" id="GO:0006313">
    <property type="term" value="P:DNA transposition"/>
    <property type="evidence" value="ECO:0007669"/>
    <property type="project" value="UniProtKB-UniRule"/>
</dbReference>
<dbReference type="InterPro" id="IPR010998">
    <property type="entry name" value="Integrase_recombinase_N"/>
</dbReference>
<keyword evidence="6 9" id="KW-0238">DNA-binding</keyword>
<dbReference type="InterPro" id="IPR013762">
    <property type="entry name" value="Integrase-like_cat_sf"/>
</dbReference>
<feature type="active site" evidence="9">
    <location>
        <position position="269"/>
    </location>
</feature>
<comment type="subcellular location">
    <subcellularLocation>
        <location evidence="1 9">Cytoplasm</location>
    </subcellularLocation>
</comment>
<dbReference type="OrthoDB" id="9801717at2"/>
<evidence type="ECO:0000313" key="12">
    <source>
        <dbReference type="EMBL" id="ARN84453.1"/>
    </source>
</evidence>
<evidence type="ECO:0000256" key="4">
    <source>
        <dbReference type="ARBA" id="ARBA00022829"/>
    </source>
</evidence>
<comment type="subunit">
    <text evidence="9">Forms a cyclic heterotetrameric complex composed of two molecules of XerC and two molecules of XerD.</text>
</comment>
<dbReference type="GO" id="GO:0051301">
    <property type="term" value="P:cell division"/>
    <property type="evidence" value="ECO:0007669"/>
    <property type="project" value="UniProtKB-KW"/>
</dbReference>
<keyword evidence="7 9" id="KW-0233">DNA recombination</keyword>
<dbReference type="PROSITE" id="PS51900">
    <property type="entry name" value="CB"/>
    <property type="match status" value="1"/>
</dbReference>
<feature type="active site" evidence="9">
    <location>
        <position position="198"/>
    </location>
</feature>
<keyword evidence="8 9" id="KW-0131">Cell cycle</keyword>
<dbReference type="Pfam" id="PF02899">
    <property type="entry name" value="Phage_int_SAM_1"/>
    <property type="match status" value="1"/>
</dbReference>
<dbReference type="GO" id="GO:0007059">
    <property type="term" value="P:chromosome segregation"/>
    <property type="evidence" value="ECO:0007669"/>
    <property type="project" value="UniProtKB-UniRule"/>
</dbReference>
<accession>A0A1W6N3N6</accession>
<keyword evidence="13" id="KW-1185">Reference proteome</keyword>
<reference evidence="12 13" key="1">
    <citation type="submission" date="2014-06" db="EMBL/GenBank/DDBJ databases">
        <title>The genome of the endonuclear symbiont Nucleicultrix amoebiphila.</title>
        <authorList>
            <person name="Schulz F."/>
            <person name="Horn M."/>
        </authorList>
    </citation>
    <scope>NUCLEOTIDE SEQUENCE [LARGE SCALE GENOMIC DNA]</scope>
    <source>
        <strain evidence="12 13">FS5</strain>
    </source>
</reference>
<feature type="active site" description="O-(3'-phospho-DNA)-tyrosine intermediate" evidence="9">
    <location>
        <position position="301"/>
    </location>
</feature>
<evidence type="ECO:0000256" key="1">
    <source>
        <dbReference type="ARBA" id="ARBA00004496"/>
    </source>
</evidence>
<dbReference type="GO" id="GO:0009037">
    <property type="term" value="F:tyrosine-based site-specific recombinase activity"/>
    <property type="evidence" value="ECO:0007669"/>
    <property type="project" value="UniProtKB-UniRule"/>
</dbReference>
<dbReference type="EMBL" id="CP008743">
    <property type="protein sequence ID" value="ARN84453.1"/>
    <property type="molecule type" value="Genomic_DNA"/>
</dbReference>
<sequence>MLNPRNELEETFFGQSLKRESFELIKEWHKFLCIQKNYSNHTVKNYFHDLKAFFLFLNHYLGVPIAKRDLQELTIKDFRAYLAQQALKNIGARSNQRMLSCLRSFYRYLKKHHQIDNQAIFRISSPRLTQTLPRPLKQTDALEMMQTTVEENQERWMNLRDQALFILLYGAGLRLSEALALTLQDMMSQPQSLMIKGKGKKERLIPLHPEVIEKVSDYIEVHPQKFEPKSPLFIGQQGAQLNPGVAQRQMRRLRILLGLSDTITPHSLRHSFATHLLASGADLRSIQELLGHSSLSTTQKYTEITNDSLLEIYKKTHPSAQN</sequence>
<dbReference type="STRING" id="1414854.GQ61_02955"/>